<evidence type="ECO:0000256" key="5">
    <source>
        <dbReference type="ARBA" id="ARBA00022723"/>
    </source>
</evidence>
<dbReference type="InterPro" id="IPR009027">
    <property type="entry name" value="Ribosomal_bL9/RNase_H1_N"/>
</dbReference>
<dbReference type="GO" id="GO:0046872">
    <property type="term" value="F:metal ion binding"/>
    <property type="evidence" value="ECO:0007669"/>
    <property type="project" value="UniProtKB-KW"/>
</dbReference>
<evidence type="ECO:0000256" key="8">
    <source>
        <dbReference type="ARBA" id="ARBA00022842"/>
    </source>
</evidence>
<keyword evidence="7" id="KW-0378">Hydrolase</keyword>
<keyword evidence="8" id="KW-0460">Magnesium</keyword>
<organism evidence="10 11">
    <name type="scientific">Parascaris equorum</name>
    <name type="common">Equine roundworm</name>
    <dbReference type="NCBI Taxonomy" id="6256"/>
    <lineage>
        <taxon>Eukaryota</taxon>
        <taxon>Metazoa</taxon>
        <taxon>Ecdysozoa</taxon>
        <taxon>Nematoda</taxon>
        <taxon>Chromadorea</taxon>
        <taxon>Rhabditida</taxon>
        <taxon>Spirurina</taxon>
        <taxon>Ascaridomorpha</taxon>
        <taxon>Ascaridoidea</taxon>
        <taxon>Ascarididae</taxon>
        <taxon>Parascaris</taxon>
    </lineage>
</organism>
<keyword evidence="5" id="KW-0479">Metal-binding</keyword>
<protein>
    <recommendedName>
        <fullName evidence="3">ribonuclease H</fullName>
        <ecNumber evidence="3">3.1.26.4</ecNumber>
    </recommendedName>
</protein>
<evidence type="ECO:0000313" key="10">
    <source>
        <dbReference type="Proteomes" id="UP000887564"/>
    </source>
</evidence>
<dbReference type="FunFam" id="3.40.970.10:FF:000001">
    <property type="entry name" value="Ribonuclease H1"/>
    <property type="match status" value="1"/>
</dbReference>
<evidence type="ECO:0000256" key="4">
    <source>
        <dbReference type="ARBA" id="ARBA00022722"/>
    </source>
</evidence>
<dbReference type="SUPFAM" id="SSF55658">
    <property type="entry name" value="L9 N-domain-like"/>
    <property type="match status" value="1"/>
</dbReference>
<dbReference type="WBParaSite" id="PEQ_0000483601-mRNA-1">
    <property type="protein sequence ID" value="PEQ_0000483601-mRNA-1"/>
    <property type="gene ID" value="PEQ_0000483601"/>
</dbReference>
<comment type="cofactor">
    <cofactor evidence="1">
        <name>Mg(2+)</name>
        <dbReference type="ChEBI" id="CHEBI:18420"/>
    </cofactor>
</comment>
<dbReference type="AlphaFoldDB" id="A0A914RDV8"/>
<evidence type="ECO:0000256" key="6">
    <source>
        <dbReference type="ARBA" id="ARBA00022759"/>
    </source>
</evidence>
<evidence type="ECO:0000256" key="3">
    <source>
        <dbReference type="ARBA" id="ARBA00012180"/>
    </source>
</evidence>
<dbReference type="Pfam" id="PF01693">
    <property type="entry name" value="Cauli_VI"/>
    <property type="match status" value="1"/>
</dbReference>
<dbReference type="Proteomes" id="UP000887564">
    <property type="component" value="Unplaced"/>
</dbReference>
<dbReference type="InterPro" id="IPR037056">
    <property type="entry name" value="RNase_H1_N_sf"/>
</dbReference>
<dbReference type="InterPro" id="IPR011320">
    <property type="entry name" value="RNase_H1_N"/>
</dbReference>
<evidence type="ECO:0000256" key="7">
    <source>
        <dbReference type="ARBA" id="ARBA00022801"/>
    </source>
</evidence>
<dbReference type="GO" id="GO:0004523">
    <property type="term" value="F:RNA-DNA hybrid ribonuclease activity"/>
    <property type="evidence" value="ECO:0007669"/>
    <property type="project" value="UniProtKB-EC"/>
</dbReference>
<accession>A0A914RDV8</accession>
<evidence type="ECO:0000313" key="11">
    <source>
        <dbReference type="WBParaSite" id="PEQ_0000483601-mRNA-1"/>
    </source>
</evidence>
<evidence type="ECO:0000259" key="9">
    <source>
        <dbReference type="Pfam" id="PF01693"/>
    </source>
</evidence>
<proteinExistence type="inferred from homology"/>
<reference evidence="11" key="1">
    <citation type="submission" date="2022-11" db="UniProtKB">
        <authorList>
            <consortium name="WormBaseParasite"/>
        </authorList>
    </citation>
    <scope>IDENTIFICATION</scope>
</reference>
<comment type="similarity">
    <text evidence="2">Belongs to the RNase H family.</text>
</comment>
<feature type="domain" description="Ribonuclease H1 N-terminal" evidence="9">
    <location>
        <begin position="8"/>
        <end position="47"/>
    </location>
</feature>
<evidence type="ECO:0000256" key="2">
    <source>
        <dbReference type="ARBA" id="ARBA00005300"/>
    </source>
</evidence>
<keyword evidence="10" id="KW-1185">Reference proteome</keyword>
<dbReference type="Gene3D" id="3.40.970.10">
    <property type="entry name" value="Ribonuclease H1, N-terminal domain"/>
    <property type="match status" value="1"/>
</dbReference>
<evidence type="ECO:0000256" key="1">
    <source>
        <dbReference type="ARBA" id="ARBA00001946"/>
    </source>
</evidence>
<sequence length="106" mass="12080">MILLSVYVARGHRPGVYKTWAECQEQTKDFKGAKFKKFTEEDEAKFFAEGNTLKQIGAQVLSSLTRPSSYPAPSVIPQKTFRQELQPYERSSCFKHIALCGRMGRC</sequence>
<keyword evidence="6" id="KW-0255">Endonuclease</keyword>
<dbReference type="EC" id="3.1.26.4" evidence="3"/>
<name>A0A914RDV8_PAREQ</name>
<keyword evidence="4" id="KW-0540">Nuclease</keyword>